<dbReference type="Pfam" id="PF01103">
    <property type="entry name" value="Omp85"/>
    <property type="match status" value="1"/>
</dbReference>
<keyword evidence="4 7" id="KW-0732">Signal</keyword>
<evidence type="ECO:0000256" key="3">
    <source>
        <dbReference type="ARBA" id="ARBA00022692"/>
    </source>
</evidence>
<organism evidence="9 10">
    <name type="scientific">Paludibacterium purpuratum</name>
    <dbReference type="NCBI Taxonomy" id="1144873"/>
    <lineage>
        <taxon>Bacteria</taxon>
        <taxon>Pseudomonadati</taxon>
        <taxon>Pseudomonadota</taxon>
        <taxon>Betaproteobacteria</taxon>
        <taxon>Neisseriales</taxon>
        <taxon>Chromobacteriaceae</taxon>
        <taxon>Paludibacterium</taxon>
    </lineage>
</organism>
<evidence type="ECO:0000256" key="2">
    <source>
        <dbReference type="ARBA" id="ARBA00022452"/>
    </source>
</evidence>
<evidence type="ECO:0000256" key="4">
    <source>
        <dbReference type="ARBA" id="ARBA00022729"/>
    </source>
</evidence>
<evidence type="ECO:0000256" key="7">
    <source>
        <dbReference type="SAM" id="SignalP"/>
    </source>
</evidence>
<dbReference type="Gene3D" id="2.40.160.50">
    <property type="entry name" value="membrane protein fhac: a member of the omp85/tpsb transporter family"/>
    <property type="match status" value="1"/>
</dbReference>
<evidence type="ECO:0000259" key="8">
    <source>
        <dbReference type="Pfam" id="PF01103"/>
    </source>
</evidence>
<dbReference type="PANTHER" id="PTHR12815">
    <property type="entry name" value="SORTING AND ASSEMBLY MACHINERY SAMM50 PROTEIN FAMILY MEMBER"/>
    <property type="match status" value="1"/>
</dbReference>
<evidence type="ECO:0000256" key="6">
    <source>
        <dbReference type="ARBA" id="ARBA00023237"/>
    </source>
</evidence>
<keyword evidence="2" id="KW-1134">Transmembrane beta strand</keyword>
<gene>
    <name evidence="9" type="ORF">DFP86_10431</name>
</gene>
<feature type="chain" id="PRO_5020190838" evidence="7">
    <location>
        <begin position="28"/>
        <end position="587"/>
    </location>
</feature>
<protein>
    <submittedName>
        <fullName evidence="9">Autotransporter secretion outer membrane protein TamA</fullName>
    </submittedName>
</protein>
<keyword evidence="10" id="KW-1185">Reference proteome</keyword>
<dbReference type="InterPro" id="IPR000184">
    <property type="entry name" value="Bac_surfAg_D15"/>
</dbReference>
<name>A0A4R7B714_9NEIS</name>
<dbReference type="Proteomes" id="UP000295611">
    <property type="component" value="Unassembled WGS sequence"/>
</dbReference>
<dbReference type="PANTHER" id="PTHR12815:SF47">
    <property type="entry name" value="TRANSLOCATION AND ASSEMBLY MODULE SUBUNIT TAMA"/>
    <property type="match status" value="1"/>
</dbReference>
<dbReference type="Gene3D" id="3.10.20.310">
    <property type="entry name" value="membrane protein fhac"/>
    <property type="match status" value="2"/>
</dbReference>
<dbReference type="InterPro" id="IPR039910">
    <property type="entry name" value="D15-like"/>
</dbReference>
<sequence length="587" mass="64118">MWPMTCPSPFARHVLLALLCLPLCSQAAGYVVRIDAPSALVTLLNDNLPLATERQEAPVADGDLDVLVRTTPESARKLLETEGYFDARVQVRDEGGSPRTFRVLVEPGKPVQIGTVDVQLKGALAKEPDVETRRQAILTQWPLQVGAVFREADWDAAKRLALQSVTADRFPLAQIESSQAEIDPVAHRARMTVIIDSGPLIRFGELQIHGLNRYPATLVKKLADFRVGDPYQLQVLQDYQAALEHSSQFSGAVVSADLQHVSADGVAPVLIEVSEFPLKKLELGLTYSSDVGPGGRIGFDHNNLFGSGLTGSSVLRWDRMQQTLNLGIAMPRTADGYVHTINAAVKQTNIQSLITQSEELGVWRIHRNAGDEWRVGLNFLRDAQHAINEDTQVNTALLPTIGMTRRAVDNPLRPRAGYLLDGTLSGTIGNWLSSTNYVRLYARGVQYWTPFSSALGSLMARLEGGRVWASNVNDVPSTELFRAGGSNSVRGYDYQSLGLPGQNNSVIGGAVMVTGTLEYQIPVYKDWALALFSDAGNVSEDWKSFSFKRSYGIGARWFSPVAPLSFDVAKPQGGKSLAWTMSLGLAF</sequence>
<proteinExistence type="predicted"/>
<comment type="caution">
    <text evidence="9">The sequence shown here is derived from an EMBL/GenBank/DDBJ whole genome shotgun (WGS) entry which is preliminary data.</text>
</comment>
<evidence type="ECO:0000256" key="5">
    <source>
        <dbReference type="ARBA" id="ARBA00023136"/>
    </source>
</evidence>
<keyword evidence="3" id="KW-0812">Transmembrane</keyword>
<dbReference type="EMBL" id="SNZP01000004">
    <property type="protein sequence ID" value="TDR80534.1"/>
    <property type="molecule type" value="Genomic_DNA"/>
</dbReference>
<dbReference type="GO" id="GO:0019867">
    <property type="term" value="C:outer membrane"/>
    <property type="evidence" value="ECO:0007669"/>
    <property type="project" value="InterPro"/>
</dbReference>
<reference evidence="9 10" key="1">
    <citation type="submission" date="2019-03" db="EMBL/GenBank/DDBJ databases">
        <title>Genomic Encyclopedia of Type Strains, Phase III (KMG-III): the genomes of soil and plant-associated and newly described type strains.</title>
        <authorList>
            <person name="Whitman W."/>
        </authorList>
    </citation>
    <scope>NUCLEOTIDE SEQUENCE [LARGE SCALE GENOMIC DNA]</scope>
    <source>
        <strain evidence="9 10">CECT 8976</strain>
    </source>
</reference>
<feature type="signal peptide" evidence="7">
    <location>
        <begin position="1"/>
        <end position="27"/>
    </location>
</feature>
<comment type="subcellular location">
    <subcellularLocation>
        <location evidence="1">Membrane</location>
    </subcellularLocation>
</comment>
<evidence type="ECO:0000256" key="1">
    <source>
        <dbReference type="ARBA" id="ARBA00004370"/>
    </source>
</evidence>
<accession>A0A4R7B714</accession>
<evidence type="ECO:0000313" key="9">
    <source>
        <dbReference type="EMBL" id="TDR80534.1"/>
    </source>
</evidence>
<keyword evidence="6" id="KW-0998">Cell outer membrane</keyword>
<evidence type="ECO:0000313" key="10">
    <source>
        <dbReference type="Proteomes" id="UP000295611"/>
    </source>
</evidence>
<keyword evidence="5" id="KW-0472">Membrane</keyword>
<dbReference type="AlphaFoldDB" id="A0A4R7B714"/>
<feature type="domain" description="Bacterial surface antigen (D15)" evidence="8">
    <location>
        <begin position="303"/>
        <end position="571"/>
    </location>
</feature>